<feature type="transmembrane region" description="Helical" evidence="1">
    <location>
        <begin position="71"/>
        <end position="91"/>
    </location>
</feature>
<dbReference type="AlphaFoldDB" id="A0AAV0N5P4"/>
<keyword evidence="1" id="KW-0472">Membrane</keyword>
<keyword evidence="3" id="KW-1185">Reference proteome</keyword>
<keyword evidence="1" id="KW-0812">Transmembrane</keyword>
<evidence type="ECO:0000313" key="3">
    <source>
        <dbReference type="Proteomes" id="UP001154282"/>
    </source>
</evidence>
<keyword evidence="1" id="KW-1133">Transmembrane helix</keyword>
<gene>
    <name evidence="2" type="ORF">LITE_LOCUS31732</name>
</gene>
<dbReference type="EMBL" id="CAMGYJ010000008">
    <property type="protein sequence ID" value="CAI0453808.1"/>
    <property type="molecule type" value="Genomic_DNA"/>
</dbReference>
<dbReference type="Proteomes" id="UP001154282">
    <property type="component" value="Unassembled WGS sequence"/>
</dbReference>
<proteinExistence type="predicted"/>
<reference evidence="2" key="1">
    <citation type="submission" date="2022-08" db="EMBL/GenBank/DDBJ databases">
        <authorList>
            <person name="Gutierrez-Valencia J."/>
        </authorList>
    </citation>
    <scope>NUCLEOTIDE SEQUENCE</scope>
</reference>
<organism evidence="2 3">
    <name type="scientific">Linum tenue</name>
    <dbReference type="NCBI Taxonomy" id="586396"/>
    <lineage>
        <taxon>Eukaryota</taxon>
        <taxon>Viridiplantae</taxon>
        <taxon>Streptophyta</taxon>
        <taxon>Embryophyta</taxon>
        <taxon>Tracheophyta</taxon>
        <taxon>Spermatophyta</taxon>
        <taxon>Magnoliopsida</taxon>
        <taxon>eudicotyledons</taxon>
        <taxon>Gunneridae</taxon>
        <taxon>Pentapetalae</taxon>
        <taxon>rosids</taxon>
        <taxon>fabids</taxon>
        <taxon>Malpighiales</taxon>
        <taxon>Linaceae</taxon>
        <taxon>Linum</taxon>
    </lineage>
</organism>
<name>A0AAV0N5P4_9ROSI</name>
<evidence type="ECO:0000256" key="1">
    <source>
        <dbReference type="SAM" id="Phobius"/>
    </source>
</evidence>
<sequence length="92" mass="10249">MASKLADLELCRCGLADSGGGRNRDVSFWVDRVGERMKKEMVSQTWSFRRLRGTRGTRARVLLEKWDGLEVVWVVGFGGCGLGGCGLWGLWV</sequence>
<protein>
    <submittedName>
        <fullName evidence="2">Uncharacterized protein</fullName>
    </submittedName>
</protein>
<comment type="caution">
    <text evidence="2">The sequence shown here is derived from an EMBL/GenBank/DDBJ whole genome shotgun (WGS) entry which is preliminary data.</text>
</comment>
<accession>A0AAV0N5P4</accession>
<evidence type="ECO:0000313" key="2">
    <source>
        <dbReference type="EMBL" id="CAI0453808.1"/>
    </source>
</evidence>